<feature type="domain" description="Histidine kinase" evidence="5">
    <location>
        <begin position="185"/>
        <end position="392"/>
    </location>
</feature>
<dbReference type="EC" id="2.7.13.3" evidence="2"/>
<accession>A0A1K2HRL7</accession>
<gene>
    <name evidence="6" type="ORF">SAMN02745887_03563</name>
</gene>
<dbReference type="SMART" id="SM00091">
    <property type="entry name" value="PAS"/>
    <property type="match status" value="1"/>
</dbReference>
<dbReference type="InterPro" id="IPR036097">
    <property type="entry name" value="HisK_dim/P_sf"/>
</dbReference>
<dbReference type="PRINTS" id="PR00344">
    <property type="entry name" value="BCTRLSENSOR"/>
</dbReference>
<dbReference type="PANTHER" id="PTHR43065">
    <property type="entry name" value="SENSOR HISTIDINE KINASE"/>
    <property type="match status" value="1"/>
</dbReference>
<evidence type="ECO:0000256" key="4">
    <source>
        <dbReference type="SAM" id="Coils"/>
    </source>
</evidence>
<dbReference type="EMBL" id="FPKR01000016">
    <property type="protein sequence ID" value="SFZ79382.1"/>
    <property type="molecule type" value="Genomic_DNA"/>
</dbReference>
<dbReference type="Proteomes" id="UP000186513">
    <property type="component" value="Unassembled WGS sequence"/>
</dbReference>
<evidence type="ECO:0000256" key="3">
    <source>
        <dbReference type="ARBA" id="ARBA00022553"/>
    </source>
</evidence>
<reference evidence="6 7" key="1">
    <citation type="submission" date="2016-11" db="EMBL/GenBank/DDBJ databases">
        <authorList>
            <person name="Jaros S."/>
            <person name="Januszkiewicz K."/>
            <person name="Wedrychowicz H."/>
        </authorList>
    </citation>
    <scope>NUCLEOTIDE SEQUENCE [LARGE SCALE GENOMIC DNA]</scope>
    <source>
        <strain evidence="6 7">DSM 18899</strain>
    </source>
</reference>
<dbReference type="GO" id="GO:0000155">
    <property type="term" value="F:phosphorelay sensor kinase activity"/>
    <property type="evidence" value="ECO:0007669"/>
    <property type="project" value="InterPro"/>
</dbReference>
<dbReference type="SUPFAM" id="SSF55874">
    <property type="entry name" value="ATPase domain of HSP90 chaperone/DNA topoisomerase II/histidine kinase"/>
    <property type="match status" value="1"/>
</dbReference>
<evidence type="ECO:0000256" key="1">
    <source>
        <dbReference type="ARBA" id="ARBA00000085"/>
    </source>
</evidence>
<dbReference type="InterPro" id="IPR003661">
    <property type="entry name" value="HisK_dim/P_dom"/>
</dbReference>
<evidence type="ECO:0000259" key="5">
    <source>
        <dbReference type="PROSITE" id="PS50109"/>
    </source>
</evidence>
<dbReference type="Gene3D" id="1.10.287.130">
    <property type="match status" value="1"/>
</dbReference>
<feature type="coiled-coil region" evidence="4">
    <location>
        <begin position="31"/>
        <end position="58"/>
    </location>
</feature>
<dbReference type="InterPro" id="IPR036890">
    <property type="entry name" value="HATPase_C_sf"/>
</dbReference>
<dbReference type="Gene3D" id="3.30.565.10">
    <property type="entry name" value="Histidine kinase-like ATPase, C-terminal domain"/>
    <property type="match status" value="1"/>
</dbReference>
<evidence type="ECO:0000256" key="2">
    <source>
        <dbReference type="ARBA" id="ARBA00012438"/>
    </source>
</evidence>
<dbReference type="SUPFAM" id="SSF47384">
    <property type="entry name" value="Homodimeric domain of signal transducing histidine kinase"/>
    <property type="match status" value="1"/>
</dbReference>
<dbReference type="SMART" id="SM00387">
    <property type="entry name" value="HATPase_c"/>
    <property type="match status" value="1"/>
</dbReference>
<keyword evidence="3" id="KW-0597">Phosphoprotein</keyword>
<dbReference type="Pfam" id="PF00512">
    <property type="entry name" value="HisKA"/>
    <property type="match status" value="1"/>
</dbReference>
<dbReference type="InterPro" id="IPR000014">
    <property type="entry name" value="PAS"/>
</dbReference>
<name>A0A1K2HRL7_9NEIS</name>
<keyword evidence="7" id="KW-1185">Reference proteome</keyword>
<evidence type="ECO:0000313" key="6">
    <source>
        <dbReference type="EMBL" id="SFZ79382.1"/>
    </source>
</evidence>
<dbReference type="AlphaFoldDB" id="A0A1K2HRL7"/>
<dbReference type="PANTHER" id="PTHR43065:SF29">
    <property type="entry name" value="SENSOR PROTEIN KINASE FLES"/>
    <property type="match status" value="1"/>
</dbReference>
<organism evidence="6 7">
    <name type="scientific">Chitinimonas taiwanensis DSM 18899</name>
    <dbReference type="NCBI Taxonomy" id="1121279"/>
    <lineage>
        <taxon>Bacteria</taxon>
        <taxon>Pseudomonadati</taxon>
        <taxon>Pseudomonadota</taxon>
        <taxon>Betaproteobacteria</taxon>
        <taxon>Neisseriales</taxon>
        <taxon>Chitinibacteraceae</taxon>
        <taxon>Chitinimonas</taxon>
    </lineage>
</organism>
<protein>
    <recommendedName>
        <fullName evidence="2">histidine kinase</fullName>
        <ecNumber evidence="2">2.7.13.3</ecNumber>
    </recommendedName>
</protein>
<dbReference type="STRING" id="1121279.SAMN02745887_03563"/>
<dbReference type="InterPro" id="IPR005467">
    <property type="entry name" value="His_kinase_dom"/>
</dbReference>
<dbReference type="CDD" id="cd00082">
    <property type="entry name" value="HisKA"/>
    <property type="match status" value="1"/>
</dbReference>
<dbReference type="Pfam" id="PF02518">
    <property type="entry name" value="HATPase_c"/>
    <property type="match status" value="1"/>
</dbReference>
<dbReference type="OrthoDB" id="224978at2"/>
<keyword evidence="4" id="KW-0175">Coiled coil</keyword>
<dbReference type="Pfam" id="PF13188">
    <property type="entry name" value="PAS_8"/>
    <property type="match status" value="1"/>
</dbReference>
<dbReference type="InterPro" id="IPR003594">
    <property type="entry name" value="HATPase_dom"/>
</dbReference>
<dbReference type="SMART" id="SM00388">
    <property type="entry name" value="HisKA"/>
    <property type="match status" value="1"/>
</dbReference>
<dbReference type="CDD" id="cd00130">
    <property type="entry name" value="PAS"/>
    <property type="match status" value="1"/>
</dbReference>
<dbReference type="InterPro" id="IPR035965">
    <property type="entry name" value="PAS-like_dom_sf"/>
</dbReference>
<keyword evidence="6" id="KW-0418">Kinase</keyword>
<comment type="catalytic activity">
    <reaction evidence="1">
        <text>ATP + protein L-histidine = ADP + protein N-phospho-L-histidine.</text>
        <dbReference type="EC" id="2.7.13.3"/>
    </reaction>
</comment>
<dbReference type="Gene3D" id="3.30.450.20">
    <property type="entry name" value="PAS domain"/>
    <property type="match status" value="1"/>
</dbReference>
<dbReference type="SUPFAM" id="SSF55785">
    <property type="entry name" value="PYP-like sensor domain (PAS domain)"/>
    <property type="match status" value="1"/>
</dbReference>
<proteinExistence type="predicted"/>
<dbReference type="PROSITE" id="PS50109">
    <property type="entry name" value="HIS_KIN"/>
    <property type="match status" value="1"/>
</dbReference>
<dbReference type="RefSeq" id="WP_072430039.1">
    <property type="nucleotide sequence ID" value="NZ_FPKR01000016.1"/>
</dbReference>
<dbReference type="InterPro" id="IPR004358">
    <property type="entry name" value="Sig_transdc_His_kin-like_C"/>
</dbReference>
<keyword evidence="6" id="KW-0808">Transferase</keyword>
<sequence length="392" mass="43027">MAALSAQTGKPDDKIDRAELEQAFSLFTEASRQLVESYQELEQKVSSLTDELAVANGALRQQFEEKAALSGRLETLLAALPGGVVELDADGHVVTLNPAAVQILERDLVGIDWQAEIEPELQPTSVEGDWLYSLAGQEKRLSIVSNQLSSGERILLIHDLSESWRLRLQLEQHKRLAEMGEMAAGLAHQLRTPLATALLYTANLAKPGLGEAERIKFGQKSLARLRHLETLIQNMLQFVRGQQAVLEAVELCSVMEEALQTVQPQDVAGERHWQLDLPTQAVWIDANRKELTGALINLLENALQATRPGDEIGLSLQAEGASWRLQVRDSGCGMPDNVRERLFEPFFTTRKEGTGLGLAIVRNLITAYGGQITVSSEPGQGACFTILLPAKE</sequence>
<dbReference type="CDD" id="cd00075">
    <property type="entry name" value="HATPase"/>
    <property type="match status" value="1"/>
</dbReference>
<evidence type="ECO:0000313" key="7">
    <source>
        <dbReference type="Proteomes" id="UP000186513"/>
    </source>
</evidence>